<keyword evidence="1" id="KW-0812">Transmembrane</keyword>
<keyword evidence="3" id="KW-1185">Reference proteome</keyword>
<evidence type="ECO:0000313" key="3">
    <source>
        <dbReference type="Proteomes" id="UP001055453"/>
    </source>
</evidence>
<dbReference type="Proteomes" id="UP001055453">
    <property type="component" value="Chromosome"/>
</dbReference>
<keyword evidence="1" id="KW-1133">Transmembrane helix</keyword>
<gene>
    <name evidence="2" type="ORF">ANSO36C_44410</name>
</gene>
<dbReference type="EMBL" id="AP025732">
    <property type="protein sequence ID" value="BDI18639.1"/>
    <property type="molecule type" value="Genomic_DNA"/>
</dbReference>
<keyword evidence="1" id="KW-0472">Membrane</keyword>
<protein>
    <submittedName>
        <fullName evidence="2">Uncharacterized protein</fullName>
    </submittedName>
</protein>
<sequence length="325" mass="37364">MKRCYLKIEDWLNPFLVPIVETRNLTIPLAILALVCLFFWKKNIPGLADFGLNAFTEILGIILTVVFVDQLIRQQELRRTLPLQAAAYEDVRMLATRIIQFWESAFAQTVPRPAPSEIIQFWENVCKAPVSQSVPLTVNQLLSLETIDAIKTYLDLDSQPSVAPPRTWWEWLPEREQEFYTRAERILERHTGILEPQTYALVHQLVSGSGLLHPDTGMQIIRAMRQYDQQEGFPRPHNLGSYWGTTTEALNTVIKLNEWCIEKKRFLEKQGISGLLNPTLAINAFDENSSPKCMIDPNKFFQQVLAVQAYREQLAQRTHQSNTGI</sequence>
<organism evidence="2 3">
    <name type="scientific">Nostoc cf. commune SO-36</name>
    <dbReference type="NCBI Taxonomy" id="449208"/>
    <lineage>
        <taxon>Bacteria</taxon>
        <taxon>Bacillati</taxon>
        <taxon>Cyanobacteriota</taxon>
        <taxon>Cyanophyceae</taxon>
        <taxon>Nostocales</taxon>
        <taxon>Nostocaceae</taxon>
        <taxon>Nostoc</taxon>
    </lineage>
</organism>
<accession>A0ABM7Z6B7</accession>
<feature type="transmembrane region" description="Helical" evidence="1">
    <location>
        <begin position="21"/>
        <end position="40"/>
    </location>
</feature>
<proteinExistence type="predicted"/>
<feature type="transmembrane region" description="Helical" evidence="1">
    <location>
        <begin position="52"/>
        <end position="72"/>
    </location>
</feature>
<evidence type="ECO:0000313" key="2">
    <source>
        <dbReference type="EMBL" id="BDI18639.1"/>
    </source>
</evidence>
<name>A0ABM7Z6B7_NOSCO</name>
<evidence type="ECO:0000256" key="1">
    <source>
        <dbReference type="SAM" id="Phobius"/>
    </source>
</evidence>
<reference evidence="2" key="1">
    <citation type="submission" date="2022-04" db="EMBL/GenBank/DDBJ databases">
        <title>Complete genome sequence of a cyanobacterium, Nostoc sp. SO-36, isolated in Antarctica.</title>
        <authorList>
            <person name="Kanesaki Y."/>
            <person name="Effendi D."/>
            <person name="Sakamoto T."/>
            <person name="Ohtani S."/>
            <person name="Awai K."/>
        </authorList>
    </citation>
    <scope>NUCLEOTIDE SEQUENCE</scope>
    <source>
        <strain evidence="2">SO-36</strain>
    </source>
</reference>